<comment type="caution">
    <text evidence="2">The sequence shown here is derived from an EMBL/GenBank/DDBJ whole genome shotgun (WGS) entry which is preliminary data.</text>
</comment>
<reference evidence="2 3" key="1">
    <citation type="submission" date="2020-08" db="EMBL/GenBank/DDBJ databases">
        <title>Sequencing the genomes of 1000 actinobacteria strains.</title>
        <authorList>
            <person name="Klenk H.-P."/>
        </authorList>
    </citation>
    <scope>NUCLEOTIDE SEQUENCE [LARGE SCALE GENOMIC DNA]</scope>
    <source>
        <strain evidence="2 3">DSM 45362</strain>
    </source>
</reference>
<dbReference type="SUPFAM" id="SSF50998">
    <property type="entry name" value="Quinoprotein alcohol dehydrogenase-like"/>
    <property type="match status" value="1"/>
</dbReference>
<gene>
    <name evidence="2" type="ORF">F4553_005848</name>
</gene>
<dbReference type="EMBL" id="JACHMN010000003">
    <property type="protein sequence ID" value="MBB5872414.1"/>
    <property type="molecule type" value="Genomic_DNA"/>
</dbReference>
<feature type="domain" description="Pyrrolo-quinoline quinone repeat" evidence="1">
    <location>
        <begin position="138"/>
        <end position="241"/>
    </location>
</feature>
<dbReference type="AlphaFoldDB" id="A0A841BW82"/>
<proteinExistence type="predicted"/>
<name>A0A841BW82_9ACTN</name>
<dbReference type="InterPro" id="IPR002372">
    <property type="entry name" value="PQQ_rpt_dom"/>
</dbReference>
<dbReference type="Pfam" id="PF13360">
    <property type="entry name" value="PQQ_2"/>
    <property type="match status" value="2"/>
</dbReference>
<sequence length="460" mass="49145">MIDLGVVPDGDVDELPRDRSARWARPWLAAACIVGLLWGVDASTPPAPPTAWETPFVLAENRAQESGVAIVDDVLVALGPGRHTMDAWNLVTGERLWSVPSELSSLNTAELVAGVLVVSGNSQNSPPDTDGDGPGYVPHAYGLDAATGALRWDRRGSAFAQPEPHPTLLFLNGSDQGFEIASVDPVTGADLWRTAESAGSNIAISNDGWEAIRQGVPVKEALVSDWREGTLSTLAISTGKLTPLGKLPPRASIMDFDDDIIIAEITRDENDDPSDGFDERVVALFDRVDLRELWRTPDSQIQGGSYLNRCGSLICETNDQSTTARDVHTGRTVWTASLQPYGLWHRSGGDLLIAAVPQGSGTMTLVNPADGSLRMDLGRWRVLGERDGALLVALPAGPGERMWFGTIPATGKLSIRPLAPFGPLGAQLDNCSITGSWLTCLILNEAIVVDLAKALQAGRR</sequence>
<dbReference type="InterPro" id="IPR011047">
    <property type="entry name" value="Quinoprotein_ADH-like_sf"/>
</dbReference>
<evidence type="ECO:0000313" key="3">
    <source>
        <dbReference type="Proteomes" id="UP000587527"/>
    </source>
</evidence>
<accession>A0A841BW82</accession>
<evidence type="ECO:0000259" key="1">
    <source>
        <dbReference type="Pfam" id="PF13360"/>
    </source>
</evidence>
<evidence type="ECO:0000313" key="2">
    <source>
        <dbReference type="EMBL" id="MBB5872414.1"/>
    </source>
</evidence>
<dbReference type="Gene3D" id="2.130.10.10">
    <property type="entry name" value="YVTN repeat-like/Quinoprotein amine dehydrogenase"/>
    <property type="match status" value="1"/>
</dbReference>
<protein>
    <submittedName>
        <fullName evidence="2">Outer membrane protein assembly factor BamB</fullName>
    </submittedName>
</protein>
<dbReference type="InterPro" id="IPR015943">
    <property type="entry name" value="WD40/YVTN_repeat-like_dom_sf"/>
</dbReference>
<dbReference type="Proteomes" id="UP000587527">
    <property type="component" value="Unassembled WGS sequence"/>
</dbReference>
<keyword evidence="3" id="KW-1185">Reference proteome</keyword>
<feature type="domain" description="Pyrrolo-quinoline quinone repeat" evidence="1">
    <location>
        <begin position="282"/>
        <end position="375"/>
    </location>
</feature>
<organism evidence="2 3">
    <name type="scientific">Allocatelliglobosispora scoriae</name>
    <dbReference type="NCBI Taxonomy" id="643052"/>
    <lineage>
        <taxon>Bacteria</taxon>
        <taxon>Bacillati</taxon>
        <taxon>Actinomycetota</taxon>
        <taxon>Actinomycetes</taxon>
        <taxon>Micromonosporales</taxon>
        <taxon>Micromonosporaceae</taxon>
        <taxon>Allocatelliglobosispora</taxon>
    </lineage>
</organism>
<dbReference type="RefSeq" id="WP_184842022.1">
    <property type="nucleotide sequence ID" value="NZ_JACHMN010000003.1"/>
</dbReference>